<keyword evidence="3" id="KW-1185">Reference proteome</keyword>
<name>A0AAD8TPK9_LOLMU</name>
<accession>A0AAD8TPK9</accession>
<proteinExistence type="predicted"/>
<evidence type="ECO:0000313" key="3">
    <source>
        <dbReference type="Proteomes" id="UP001231189"/>
    </source>
</evidence>
<dbReference type="AlphaFoldDB" id="A0AAD8TPK9"/>
<comment type="caution">
    <text evidence="2">The sequence shown here is derived from an EMBL/GenBank/DDBJ whole genome shotgun (WGS) entry which is preliminary data.</text>
</comment>
<feature type="region of interest" description="Disordered" evidence="1">
    <location>
        <begin position="1"/>
        <end position="42"/>
    </location>
</feature>
<feature type="compositionally biased region" description="Basic residues" evidence="1">
    <location>
        <begin position="147"/>
        <end position="156"/>
    </location>
</feature>
<reference evidence="2" key="1">
    <citation type="submission" date="2023-07" db="EMBL/GenBank/DDBJ databases">
        <title>A chromosome-level genome assembly of Lolium multiflorum.</title>
        <authorList>
            <person name="Chen Y."/>
            <person name="Copetti D."/>
            <person name="Kolliker R."/>
            <person name="Studer B."/>
        </authorList>
    </citation>
    <scope>NUCLEOTIDE SEQUENCE</scope>
    <source>
        <strain evidence="2">02402/16</strain>
        <tissue evidence="2">Leaf</tissue>
    </source>
</reference>
<sequence>MMAGEELPTKNPRTRGPNLERNVDPNASGSGPKAPPPPSRLDEVRAKLSTPLTPGADPTTIEADLEAHRQLLLKQTEELAAAKRHMEITQREYNRAHGLTPGGDDPSRAGQIRRRAATLAPRSPATALLRRLHPRSNPSTTPPTRTCARHKPPQKS</sequence>
<gene>
    <name evidence="2" type="ORF">QYE76_047868</name>
</gene>
<feature type="compositionally biased region" description="Low complexity" evidence="1">
    <location>
        <begin position="135"/>
        <end position="146"/>
    </location>
</feature>
<evidence type="ECO:0000256" key="1">
    <source>
        <dbReference type="SAM" id="MobiDB-lite"/>
    </source>
</evidence>
<protein>
    <submittedName>
        <fullName evidence="2">Uncharacterized protein</fullName>
    </submittedName>
</protein>
<evidence type="ECO:0000313" key="2">
    <source>
        <dbReference type="EMBL" id="KAK1687020.1"/>
    </source>
</evidence>
<dbReference type="Proteomes" id="UP001231189">
    <property type="component" value="Unassembled WGS sequence"/>
</dbReference>
<organism evidence="2 3">
    <name type="scientific">Lolium multiflorum</name>
    <name type="common">Italian ryegrass</name>
    <name type="synonym">Lolium perenne subsp. multiflorum</name>
    <dbReference type="NCBI Taxonomy" id="4521"/>
    <lineage>
        <taxon>Eukaryota</taxon>
        <taxon>Viridiplantae</taxon>
        <taxon>Streptophyta</taxon>
        <taxon>Embryophyta</taxon>
        <taxon>Tracheophyta</taxon>
        <taxon>Spermatophyta</taxon>
        <taxon>Magnoliopsida</taxon>
        <taxon>Liliopsida</taxon>
        <taxon>Poales</taxon>
        <taxon>Poaceae</taxon>
        <taxon>BOP clade</taxon>
        <taxon>Pooideae</taxon>
        <taxon>Poodae</taxon>
        <taxon>Poeae</taxon>
        <taxon>Poeae Chloroplast Group 2 (Poeae type)</taxon>
        <taxon>Loliodinae</taxon>
        <taxon>Loliinae</taxon>
        <taxon>Lolium</taxon>
    </lineage>
</organism>
<dbReference type="EMBL" id="JAUUTY010000002">
    <property type="protein sequence ID" value="KAK1687020.1"/>
    <property type="molecule type" value="Genomic_DNA"/>
</dbReference>
<feature type="region of interest" description="Disordered" evidence="1">
    <location>
        <begin position="91"/>
        <end position="156"/>
    </location>
</feature>